<dbReference type="GO" id="GO:0016747">
    <property type="term" value="F:acyltransferase activity, transferring groups other than amino-acyl groups"/>
    <property type="evidence" value="ECO:0007669"/>
    <property type="project" value="InterPro"/>
</dbReference>
<dbReference type="HOGENOM" id="CLU_081840_0_2_11"/>
<dbReference type="PANTHER" id="PTHR43072">
    <property type="entry name" value="N-ACETYLTRANSFERASE"/>
    <property type="match status" value="1"/>
</dbReference>
<dbReference type="EMBL" id="CAIZ01000148">
    <property type="protein sequence ID" value="CCH71056.1"/>
    <property type="molecule type" value="Genomic_DNA"/>
</dbReference>
<dbReference type="SUPFAM" id="SSF55729">
    <property type="entry name" value="Acyl-CoA N-acyltransferases (Nat)"/>
    <property type="match status" value="1"/>
</dbReference>
<feature type="region of interest" description="Disordered" evidence="3">
    <location>
        <begin position="1"/>
        <end position="23"/>
    </location>
</feature>
<sequence>MALSDAGGEGRIADVTNPPTPSAVTIRPEELQDAAAVLALIDSAFERPRGADRSVESVLVDWLREDSDVIAELTLVAEVDGEIVGQVTCSRGTLAGRPSVGLGPISVAPDHQRRGVGSALMEAALAAAEVTGEPVVVLLGDPKYYSRFGFVPASTLGIESPGPWGDAYFQARPLATWSAGLAGPFRYAAAFERLVD</sequence>
<dbReference type="PROSITE" id="PS51186">
    <property type="entry name" value="GNAT"/>
    <property type="match status" value="1"/>
</dbReference>
<evidence type="ECO:0000256" key="2">
    <source>
        <dbReference type="ARBA" id="ARBA00023315"/>
    </source>
</evidence>
<evidence type="ECO:0000313" key="5">
    <source>
        <dbReference type="EMBL" id="CCH71056.1"/>
    </source>
</evidence>
<dbReference type="CDD" id="cd04301">
    <property type="entry name" value="NAT_SF"/>
    <property type="match status" value="1"/>
</dbReference>
<keyword evidence="6" id="KW-1185">Reference proteome</keyword>
<dbReference type="InterPro" id="IPR016181">
    <property type="entry name" value="Acyl_CoA_acyltransferase"/>
</dbReference>
<keyword evidence="1 5" id="KW-0808">Transferase</keyword>
<organism evidence="5 6">
    <name type="scientific">Phycicoccus elongatus Lp2</name>
    <dbReference type="NCBI Taxonomy" id="1193181"/>
    <lineage>
        <taxon>Bacteria</taxon>
        <taxon>Bacillati</taxon>
        <taxon>Actinomycetota</taxon>
        <taxon>Actinomycetes</taxon>
        <taxon>Micrococcales</taxon>
        <taxon>Intrasporangiaceae</taxon>
        <taxon>Phycicoccus</taxon>
    </lineage>
</organism>
<dbReference type="PANTHER" id="PTHR43072:SF23">
    <property type="entry name" value="UPF0039 PROTEIN C11D3.02C"/>
    <property type="match status" value="1"/>
</dbReference>
<gene>
    <name evidence="5" type="ORF">BN10_760039</name>
</gene>
<dbReference type="STRING" id="1193181.BN10_760039"/>
<name>N0E502_9MICO</name>
<dbReference type="Gene3D" id="3.40.630.30">
    <property type="match status" value="1"/>
</dbReference>
<dbReference type="AlphaFoldDB" id="N0E502"/>
<evidence type="ECO:0000256" key="1">
    <source>
        <dbReference type="ARBA" id="ARBA00022679"/>
    </source>
</evidence>
<evidence type="ECO:0000313" key="6">
    <source>
        <dbReference type="Proteomes" id="UP000013167"/>
    </source>
</evidence>
<evidence type="ECO:0000259" key="4">
    <source>
        <dbReference type="PROSITE" id="PS51186"/>
    </source>
</evidence>
<keyword evidence="2" id="KW-0012">Acyltransferase</keyword>
<accession>N0E502</accession>
<dbReference type="eggNOG" id="COG3153">
    <property type="taxonomic scope" value="Bacteria"/>
</dbReference>
<protein>
    <submittedName>
        <fullName evidence="5">GCN5-related N-acetyltransferase</fullName>
    </submittedName>
</protein>
<reference evidence="5 6" key="1">
    <citation type="journal article" date="2013" name="ISME J.">
        <title>A metabolic model for members of the genus Tetrasphaera involved in enhanced biological phosphorus removal.</title>
        <authorList>
            <person name="Kristiansen R."/>
            <person name="Nguyen H.T.T."/>
            <person name="Saunders A.M."/>
            <person name="Nielsen J.L."/>
            <person name="Wimmer R."/>
            <person name="Le V.Q."/>
            <person name="McIlroy S.J."/>
            <person name="Petrovski S."/>
            <person name="Seviour R.J."/>
            <person name="Calteau A."/>
            <person name="Nielsen K.L."/>
            <person name="Nielsen P.H."/>
        </authorList>
    </citation>
    <scope>NUCLEOTIDE SEQUENCE [LARGE SCALE GENOMIC DNA]</scope>
    <source>
        <strain evidence="5 6">Lp2</strain>
    </source>
</reference>
<dbReference type="Proteomes" id="UP000013167">
    <property type="component" value="Unassembled WGS sequence"/>
</dbReference>
<comment type="caution">
    <text evidence="5">The sequence shown here is derived from an EMBL/GenBank/DDBJ whole genome shotgun (WGS) entry which is preliminary data.</text>
</comment>
<feature type="domain" description="N-acetyltransferase" evidence="4">
    <location>
        <begin position="24"/>
        <end position="175"/>
    </location>
</feature>
<dbReference type="Pfam" id="PF13508">
    <property type="entry name" value="Acetyltransf_7"/>
    <property type="match status" value="1"/>
</dbReference>
<dbReference type="InterPro" id="IPR000182">
    <property type="entry name" value="GNAT_dom"/>
</dbReference>
<proteinExistence type="predicted"/>
<evidence type="ECO:0000256" key="3">
    <source>
        <dbReference type="SAM" id="MobiDB-lite"/>
    </source>
</evidence>